<sequence>MEPITNKTEMKKRGLALYFTLPIISWALYDAANTIFSSNINTIFFPLYLQDMVGSNEVTKQIASTFITYANALASFLLVIFTPLFGVMMDRTGKKKKYIVILTLLTVFGTIAMGFFSFIPSTQQIFGIPISLALVILFFVLSKFTYHSSLVFYDTMISDLGTKEQIPLISGFGVAIGYIGTLIGLTVYLFIDEGAYNQSFIPTGILFLLLSLPLFFFIKDTPKENIQKQSVLSGYREIIETFKQMKSYRKIFTFMLAYFFLNDALATTIATMSAYANAVIGLDTGKFIVLYLVSTIASIIGSFVFGYITKSVGAYRAVRYVGILLVIAIIIATLAKNEGLFWVAGSLFGVALGSMWVTTRTYIVEITPEEKRGQFFGLFAFSGKVSSIIGPLIYGTITLVFAEYGNIASRFALSSLIILTIIGLVIHARIKED</sequence>
<dbReference type="GO" id="GO:0022857">
    <property type="term" value="F:transmembrane transporter activity"/>
    <property type="evidence" value="ECO:0007669"/>
    <property type="project" value="InterPro"/>
</dbReference>
<evidence type="ECO:0000256" key="1">
    <source>
        <dbReference type="ARBA" id="ARBA00004651"/>
    </source>
</evidence>
<keyword evidence="4" id="KW-1133">Transmembrane helix</keyword>
<evidence type="ECO:0000256" key="3">
    <source>
        <dbReference type="ARBA" id="ARBA00022692"/>
    </source>
</evidence>
<dbReference type="Pfam" id="PF11700">
    <property type="entry name" value="ATG22"/>
    <property type="match status" value="1"/>
</dbReference>
<dbReference type="InterPro" id="IPR020846">
    <property type="entry name" value="MFS_dom"/>
</dbReference>
<dbReference type="Gene3D" id="1.20.1250.20">
    <property type="entry name" value="MFS general substrate transporter like domains"/>
    <property type="match status" value="1"/>
</dbReference>
<comment type="subcellular location">
    <subcellularLocation>
        <location evidence="1">Cell membrane</location>
        <topology evidence="1">Multi-pass membrane protein</topology>
    </subcellularLocation>
</comment>
<dbReference type="AlphaFoldDB" id="A0A268FGQ5"/>
<proteinExistence type="predicted"/>
<dbReference type="GO" id="GO:0005886">
    <property type="term" value="C:plasma membrane"/>
    <property type="evidence" value="ECO:0007669"/>
    <property type="project" value="UniProtKB-SubCell"/>
</dbReference>
<dbReference type="InterPro" id="IPR050495">
    <property type="entry name" value="ATG22/LtaA_families"/>
</dbReference>
<organism evidence="6 7">
    <name type="scientific">Niallia circulans</name>
    <name type="common">Bacillus circulans</name>
    <dbReference type="NCBI Taxonomy" id="1397"/>
    <lineage>
        <taxon>Bacteria</taxon>
        <taxon>Bacillati</taxon>
        <taxon>Bacillota</taxon>
        <taxon>Bacilli</taxon>
        <taxon>Bacillales</taxon>
        <taxon>Bacillaceae</taxon>
        <taxon>Niallia</taxon>
    </lineage>
</organism>
<evidence type="ECO:0000256" key="5">
    <source>
        <dbReference type="ARBA" id="ARBA00023136"/>
    </source>
</evidence>
<keyword evidence="5" id="KW-0472">Membrane</keyword>
<dbReference type="InterPro" id="IPR036259">
    <property type="entry name" value="MFS_trans_sf"/>
</dbReference>
<evidence type="ECO:0000256" key="2">
    <source>
        <dbReference type="ARBA" id="ARBA00022448"/>
    </source>
</evidence>
<keyword evidence="2" id="KW-0813">Transport</keyword>
<dbReference type="EMBL" id="NPBQ01000025">
    <property type="protein sequence ID" value="PAD84544.1"/>
    <property type="molecule type" value="Genomic_DNA"/>
</dbReference>
<accession>A0A268FGQ5</accession>
<evidence type="ECO:0000313" key="7">
    <source>
        <dbReference type="Proteomes" id="UP000216961"/>
    </source>
</evidence>
<evidence type="ECO:0000313" key="6">
    <source>
        <dbReference type="EMBL" id="PAD84544.1"/>
    </source>
</evidence>
<dbReference type="Proteomes" id="UP000216961">
    <property type="component" value="Unassembled WGS sequence"/>
</dbReference>
<dbReference type="SUPFAM" id="SSF103473">
    <property type="entry name" value="MFS general substrate transporter"/>
    <property type="match status" value="1"/>
</dbReference>
<gene>
    <name evidence="6" type="ORF">CHH57_04035</name>
</gene>
<dbReference type="PROSITE" id="PS50850">
    <property type="entry name" value="MFS"/>
    <property type="match status" value="1"/>
</dbReference>
<dbReference type="InterPro" id="IPR005829">
    <property type="entry name" value="Sugar_transporter_CS"/>
</dbReference>
<reference evidence="6 7" key="1">
    <citation type="submission" date="2017-07" db="EMBL/GenBank/DDBJ databases">
        <title>Isolation and whole genome analysis of endospore-forming bacteria from heroin.</title>
        <authorList>
            <person name="Kalinowski J."/>
            <person name="Ahrens B."/>
            <person name="Al-Dilaimi A."/>
            <person name="Winkler A."/>
            <person name="Wibberg D."/>
            <person name="Schleenbecker U."/>
            <person name="Ruckert C."/>
            <person name="Wolfel R."/>
            <person name="Grass G."/>
        </authorList>
    </citation>
    <scope>NUCLEOTIDE SEQUENCE [LARGE SCALE GENOMIC DNA]</scope>
    <source>
        <strain evidence="6 7">7521-2</strain>
    </source>
</reference>
<protein>
    <submittedName>
        <fullName evidence="6">MFS transporter</fullName>
    </submittedName>
</protein>
<dbReference type="PANTHER" id="PTHR23519">
    <property type="entry name" value="AUTOPHAGY-RELATED PROTEIN 22"/>
    <property type="match status" value="1"/>
</dbReference>
<dbReference type="RefSeq" id="WP_095329031.1">
    <property type="nucleotide sequence ID" value="NZ_CP026031.1"/>
</dbReference>
<dbReference type="InterPro" id="IPR024671">
    <property type="entry name" value="Atg22-like"/>
</dbReference>
<name>A0A268FGQ5_NIACI</name>
<dbReference type="PANTHER" id="PTHR23519:SF1">
    <property type="entry name" value="AUTOPHAGY-RELATED PROTEIN 22"/>
    <property type="match status" value="1"/>
</dbReference>
<dbReference type="PROSITE" id="PS00217">
    <property type="entry name" value="SUGAR_TRANSPORT_2"/>
    <property type="match status" value="1"/>
</dbReference>
<keyword evidence="3" id="KW-0812">Transmembrane</keyword>
<dbReference type="KEGG" id="bcir:C2I06_02610"/>
<comment type="caution">
    <text evidence="6">The sequence shown here is derived from an EMBL/GenBank/DDBJ whole genome shotgun (WGS) entry which is preliminary data.</text>
</comment>
<evidence type="ECO:0000256" key="4">
    <source>
        <dbReference type="ARBA" id="ARBA00022989"/>
    </source>
</evidence>